<name>A0A9P6BY28_9AGAR</name>
<keyword evidence="9" id="KW-0472">Membrane</keyword>
<evidence type="ECO:0000256" key="9">
    <source>
        <dbReference type="SAM" id="Phobius"/>
    </source>
</evidence>
<dbReference type="EMBL" id="MU151438">
    <property type="protein sequence ID" value="KAF9443752.1"/>
    <property type="molecule type" value="Genomic_DNA"/>
</dbReference>
<keyword evidence="4 8" id="KW-0479">Metal-binding</keyword>
<evidence type="ECO:0000256" key="1">
    <source>
        <dbReference type="ARBA" id="ARBA00001971"/>
    </source>
</evidence>
<keyword evidence="11" id="KW-1185">Reference proteome</keyword>
<evidence type="ECO:0000256" key="7">
    <source>
        <dbReference type="ARBA" id="ARBA00023033"/>
    </source>
</evidence>
<comment type="cofactor">
    <cofactor evidence="1 8">
        <name>heme</name>
        <dbReference type="ChEBI" id="CHEBI:30413"/>
    </cofactor>
</comment>
<evidence type="ECO:0000256" key="5">
    <source>
        <dbReference type="ARBA" id="ARBA00023002"/>
    </source>
</evidence>
<dbReference type="GO" id="GO:0004497">
    <property type="term" value="F:monooxygenase activity"/>
    <property type="evidence" value="ECO:0007669"/>
    <property type="project" value="UniProtKB-KW"/>
</dbReference>
<dbReference type="OrthoDB" id="6692864at2759"/>
<dbReference type="InterPro" id="IPR036396">
    <property type="entry name" value="Cyt_P450_sf"/>
</dbReference>
<dbReference type="PANTHER" id="PTHR24305">
    <property type="entry name" value="CYTOCHROME P450"/>
    <property type="match status" value="1"/>
</dbReference>
<keyword evidence="7" id="KW-0503">Monooxygenase</keyword>
<dbReference type="Pfam" id="PF00067">
    <property type="entry name" value="p450"/>
    <property type="match status" value="1"/>
</dbReference>
<evidence type="ECO:0000256" key="3">
    <source>
        <dbReference type="ARBA" id="ARBA00010617"/>
    </source>
</evidence>
<evidence type="ECO:0000256" key="2">
    <source>
        <dbReference type="ARBA" id="ARBA00005179"/>
    </source>
</evidence>
<dbReference type="GO" id="GO:0020037">
    <property type="term" value="F:heme binding"/>
    <property type="evidence" value="ECO:0007669"/>
    <property type="project" value="InterPro"/>
</dbReference>
<evidence type="ECO:0000313" key="10">
    <source>
        <dbReference type="EMBL" id="KAF9443752.1"/>
    </source>
</evidence>
<proteinExistence type="inferred from homology"/>
<dbReference type="PRINTS" id="PR00465">
    <property type="entry name" value="EP450IV"/>
</dbReference>
<organism evidence="10 11">
    <name type="scientific">Macrolepiota fuliginosa MF-IS2</name>
    <dbReference type="NCBI Taxonomy" id="1400762"/>
    <lineage>
        <taxon>Eukaryota</taxon>
        <taxon>Fungi</taxon>
        <taxon>Dikarya</taxon>
        <taxon>Basidiomycota</taxon>
        <taxon>Agaricomycotina</taxon>
        <taxon>Agaricomycetes</taxon>
        <taxon>Agaricomycetidae</taxon>
        <taxon>Agaricales</taxon>
        <taxon>Agaricineae</taxon>
        <taxon>Agaricaceae</taxon>
        <taxon>Macrolepiota</taxon>
    </lineage>
</organism>
<keyword evidence="5" id="KW-0560">Oxidoreductase</keyword>
<evidence type="ECO:0000256" key="6">
    <source>
        <dbReference type="ARBA" id="ARBA00023004"/>
    </source>
</evidence>
<reference evidence="10" key="1">
    <citation type="submission" date="2020-11" db="EMBL/GenBank/DDBJ databases">
        <authorList>
            <consortium name="DOE Joint Genome Institute"/>
            <person name="Ahrendt S."/>
            <person name="Riley R."/>
            <person name="Andreopoulos W."/>
            <person name="Labutti K."/>
            <person name="Pangilinan J."/>
            <person name="Ruiz-Duenas F.J."/>
            <person name="Barrasa J.M."/>
            <person name="Sanchez-Garcia M."/>
            <person name="Camarero S."/>
            <person name="Miyauchi S."/>
            <person name="Serrano A."/>
            <person name="Linde D."/>
            <person name="Babiker R."/>
            <person name="Drula E."/>
            <person name="Ayuso-Fernandez I."/>
            <person name="Pacheco R."/>
            <person name="Padilla G."/>
            <person name="Ferreira P."/>
            <person name="Barriuso J."/>
            <person name="Kellner H."/>
            <person name="Castanera R."/>
            <person name="Alfaro M."/>
            <person name="Ramirez L."/>
            <person name="Pisabarro A.G."/>
            <person name="Kuo A."/>
            <person name="Tritt A."/>
            <person name="Lipzen A."/>
            <person name="He G."/>
            <person name="Yan M."/>
            <person name="Ng V."/>
            <person name="Cullen D."/>
            <person name="Martin F."/>
            <person name="Rosso M.-N."/>
            <person name="Henrissat B."/>
            <person name="Hibbett D."/>
            <person name="Martinez A.T."/>
            <person name="Grigoriev I.V."/>
        </authorList>
    </citation>
    <scope>NUCLEOTIDE SEQUENCE</scope>
    <source>
        <strain evidence="10">MF-IS2</strain>
    </source>
</reference>
<dbReference type="Proteomes" id="UP000807342">
    <property type="component" value="Unassembled WGS sequence"/>
</dbReference>
<dbReference type="PRINTS" id="PR00385">
    <property type="entry name" value="P450"/>
</dbReference>
<feature type="transmembrane region" description="Helical" evidence="9">
    <location>
        <begin position="56"/>
        <end position="78"/>
    </location>
</feature>
<sequence length="557" mass="62829">MSYFLPKSVSILEAAAALVVLRTFRHDESTWPPRLIMLLVGVPVCIYVLFGDKSGGTILGCLMSLIHFHATLILSILLHRLSPWHPLAQYPGPVLCKVSKIYWAIITRSGQQHKLLVTLHERYGDIVRIGPNEVSIINPSAIDPLMGSSGQPKGQFWEGRLPESAPARNLVGVRDKKEHTRRRKTWLRALNPTALKHYEGVLVARTQQMVELLSEKIPGPVDMSEWIGYYAFDVMGDVVFGEGPEMMKNGDENNLWHLLERSQQTLFFFGTIPWFGKLMLRLATIIPLLPGVRQYRSYTINRVIRRKQQGSPHKDLFYHLIDEDGVLEQKPTNAELLSDSALSIVAGADTTAGVVVGFIYCILRHPKVYKRVQEEVDSLGSDFMNPDKQARLTYLNATLDETLRMFPPVLSGSQREIKRGTGTAVIGPYPLEEGTAASIPPALVHKDSRNFFPHPEQFLPERWLPEGQRVALEPEIFNNKTTFTLNQNAFLAFSHGPANCVGKHLAYVEMRMVICTMLHQFGLKFAPGYNPQQYEDDIRDYYIAAKGSLPVMVTCRQ</sequence>
<comment type="caution">
    <text evidence="10">The sequence shown here is derived from an EMBL/GenBank/DDBJ whole genome shotgun (WGS) entry which is preliminary data.</text>
</comment>
<accession>A0A9P6BY28</accession>
<dbReference type="AlphaFoldDB" id="A0A9P6BY28"/>
<dbReference type="Gene3D" id="1.10.630.10">
    <property type="entry name" value="Cytochrome P450"/>
    <property type="match status" value="1"/>
</dbReference>
<dbReference type="InterPro" id="IPR002403">
    <property type="entry name" value="Cyt_P450_E_grp-IV"/>
</dbReference>
<gene>
    <name evidence="10" type="ORF">P691DRAFT_712833</name>
</gene>
<keyword evidence="8" id="KW-0349">Heme</keyword>
<feature type="transmembrane region" description="Helical" evidence="9">
    <location>
        <begin position="31"/>
        <end position="50"/>
    </location>
</feature>
<dbReference type="InterPro" id="IPR001128">
    <property type="entry name" value="Cyt_P450"/>
</dbReference>
<dbReference type="GO" id="GO:0016705">
    <property type="term" value="F:oxidoreductase activity, acting on paired donors, with incorporation or reduction of molecular oxygen"/>
    <property type="evidence" value="ECO:0007669"/>
    <property type="project" value="InterPro"/>
</dbReference>
<comment type="similarity">
    <text evidence="3">Belongs to the cytochrome P450 family.</text>
</comment>
<dbReference type="PANTHER" id="PTHR24305:SF187">
    <property type="entry name" value="P450, PUTATIVE (EUROFUNG)-RELATED"/>
    <property type="match status" value="1"/>
</dbReference>
<comment type="pathway">
    <text evidence="2">Secondary metabolite biosynthesis.</text>
</comment>
<keyword evidence="6 8" id="KW-0408">Iron</keyword>
<keyword evidence="9" id="KW-0812">Transmembrane</keyword>
<dbReference type="CDD" id="cd11061">
    <property type="entry name" value="CYP67-like"/>
    <property type="match status" value="1"/>
</dbReference>
<evidence type="ECO:0000256" key="4">
    <source>
        <dbReference type="ARBA" id="ARBA00022723"/>
    </source>
</evidence>
<evidence type="ECO:0000256" key="8">
    <source>
        <dbReference type="PIRSR" id="PIRSR602403-1"/>
    </source>
</evidence>
<evidence type="ECO:0000313" key="11">
    <source>
        <dbReference type="Proteomes" id="UP000807342"/>
    </source>
</evidence>
<protein>
    <submittedName>
        <fullName evidence="10">Cytochrome P450</fullName>
    </submittedName>
</protein>
<dbReference type="GO" id="GO:0005506">
    <property type="term" value="F:iron ion binding"/>
    <property type="evidence" value="ECO:0007669"/>
    <property type="project" value="InterPro"/>
</dbReference>
<keyword evidence="9" id="KW-1133">Transmembrane helix</keyword>
<feature type="binding site" description="axial binding residue" evidence="8">
    <location>
        <position position="500"/>
    </location>
    <ligand>
        <name>heme</name>
        <dbReference type="ChEBI" id="CHEBI:30413"/>
    </ligand>
    <ligandPart>
        <name>Fe</name>
        <dbReference type="ChEBI" id="CHEBI:18248"/>
    </ligandPart>
</feature>
<dbReference type="InterPro" id="IPR050121">
    <property type="entry name" value="Cytochrome_P450_monoxygenase"/>
</dbReference>
<dbReference type="SUPFAM" id="SSF48264">
    <property type="entry name" value="Cytochrome P450"/>
    <property type="match status" value="1"/>
</dbReference>